<dbReference type="Proteomes" id="UP001156627">
    <property type="component" value="Unassembled WGS sequence"/>
</dbReference>
<organism evidence="3 4">
    <name type="scientific">Dyella flagellata</name>
    <dbReference type="NCBI Taxonomy" id="1867833"/>
    <lineage>
        <taxon>Bacteria</taxon>
        <taxon>Pseudomonadati</taxon>
        <taxon>Pseudomonadota</taxon>
        <taxon>Gammaproteobacteria</taxon>
        <taxon>Lysobacterales</taxon>
        <taxon>Rhodanobacteraceae</taxon>
        <taxon>Dyella</taxon>
    </lineage>
</organism>
<dbReference type="CDD" id="cd00093">
    <property type="entry name" value="HTH_XRE"/>
    <property type="match status" value="1"/>
</dbReference>
<sequence>MRIVPYPHPGEILLEEFLKPMEITPYRLAKSIGIAQTRVSEILARRRSITADTGLRLAKFFGTSEGFWTGLQDDYDRAMTKDQIGDELAKIEPWPASHAA</sequence>
<dbReference type="PANTHER" id="PTHR36924">
    <property type="entry name" value="ANTITOXIN HIGA-1"/>
    <property type="match status" value="1"/>
</dbReference>
<keyword evidence="1" id="KW-0238">DNA-binding</keyword>
<dbReference type="PROSITE" id="PS50943">
    <property type="entry name" value="HTH_CROC1"/>
    <property type="match status" value="1"/>
</dbReference>
<dbReference type="RefSeq" id="WP_284330508.1">
    <property type="nucleotide sequence ID" value="NZ_BSOA01000003.1"/>
</dbReference>
<comment type="caution">
    <text evidence="3">The sequence shown here is derived from an EMBL/GenBank/DDBJ whole genome shotgun (WGS) entry which is preliminary data.</text>
</comment>
<reference evidence="4" key="1">
    <citation type="journal article" date="2019" name="Int. J. Syst. Evol. Microbiol.">
        <title>The Global Catalogue of Microorganisms (GCM) 10K type strain sequencing project: providing services to taxonomists for standard genome sequencing and annotation.</title>
        <authorList>
            <consortium name="The Broad Institute Genomics Platform"/>
            <consortium name="The Broad Institute Genome Sequencing Center for Infectious Disease"/>
            <person name="Wu L."/>
            <person name="Ma J."/>
        </authorList>
    </citation>
    <scope>NUCLEOTIDE SEQUENCE [LARGE SCALE GENOMIC DNA]</scope>
    <source>
        <strain evidence="4">NBRC 111981</strain>
    </source>
</reference>
<dbReference type="SUPFAM" id="SSF47413">
    <property type="entry name" value="lambda repressor-like DNA-binding domains"/>
    <property type="match status" value="1"/>
</dbReference>
<dbReference type="InterPro" id="IPR010982">
    <property type="entry name" value="Lambda_DNA-bd_dom_sf"/>
</dbReference>
<dbReference type="SMART" id="SM00530">
    <property type="entry name" value="HTH_XRE"/>
    <property type="match status" value="1"/>
</dbReference>
<dbReference type="InterPro" id="IPR013430">
    <property type="entry name" value="Toxin_antidote_HigA"/>
</dbReference>
<evidence type="ECO:0000313" key="4">
    <source>
        <dbReference type="Proteomes" id="UP001156627"/>
    </source>
</evidence>
<dbReference type="InterPro" id="IPR001387">
    <property type="entry name" value="Cro/C1-type_HTH"/>
</dbReference>
<name>A0ABQ5X655_9GAMM</name>
<evidence type="ECO:0000256" key="1">
    <source>
        <dbReference type="ARBA" id="ARBA00023125"/>
    </source>
</evidence>
<dbReference type="NCBIfam" id="TIGR02607">
    <property type="entry name" value="antidote_HigA"/>
    <property type="match status" value="1"/>
</dbReference>
<feature type="domain" description="HTH cro/C1-type" evidence="2">
    <location>
        <begin position="28"/>
        <end position="68"/>
    </location>
</feature>
<accession>A0ABQ5X655</accession>
<evidence type="ECO:0000259" key="2">
    <source>
        <dbReference type="PROSITE" id="PS50943"/>
    </source>
</evidence>
<dbReference type="PANTHER" id="PTHR36924:SF1">
    <property type="entry name" value="ANTITOXIN HIGA-1"/>
    <property type="match status" value="1"/>
</dbReference>
<keyword evidence="4" id="KW-1185">Reference proteome</keyword>
<proteinExistence type="predicted"/>
<dbReference type="Pfam" id="PF01381">
    <property type="entry name" value="HTH_3"/>
    <property type="match status" value="1"/>
</dbReference>
<protein>
    <submittedName>
        <fullName evidence="3">Transcriptional regulator</fullName>
    </submittedName>
</protein>
<dbReference type="Gene3D" id="1.10.260.40">
    <property type="entry name" value="lambda repressor-like DNA-binding domains"/>
    <property type="match status" value="1"/>
</dbReference>
<dbReference type="EMBL" id="BSOA01000003">
    <property type="protein sequence ID" value="GLQ87080.1"/>
    <property type="molecule type" value="Genomic_DNA"/>
</dbReference>
<evidence type="ECO:0000313" key="3">
    <source>
        <dbReference type="EMBL" id="GLQ87080.1"/>
    </source>
</evidence>
<gene>
    <name evidence="3" type="ORF">GCM10007898_06460</name>
</gene>